<evidence type="ECO:0000256" key="1">
    <source>
        <dbReference type="ARBA" id="ARBA00012513"/>
    </source>
</evidence>
<dbReference type="GO" id="GO:0005524">
    <property type="term" value="F:ATP binding"/>
    <property type="evidence" value="ECO:0007669"/>
    <property type="project" value="UniProtKB-KW"/>
</dbReference>
<name>A0A437AKV5_9MICR</name>
<evidence type="ECO:0000256" key="4">
    <source>
        <dbReference type="ARBA" id="ARBA00022741"/>
    </source>
</evidence>
<organism evidence="8 9">
    <name type="scientific">Tubulinosema ratisbonensis</name>
    <dbReference type="NCBI Taxonomy" id="291195"/>
    <lineage>
        <taxon>Eukaryota</taxon>
        <taxon>Fungi</taxon>
        <taxon>Fungi incertae sedis</taxon>
        <taxon>Microsporidia</taxon>
        <taxon>Tubulinosematoidea</taxon>
        <taxon>Tubulinosematidae</taxon>
        <taxon>Tubulinosema</taxon>
    </lineage>
</organism>
<dbReference type="InterPro" id="IPR050339">
    <property type="entry name" value="CC_SR_Kinase"/>
</dbReference>
<protein>
    <recommendedName>
        <fullName evidence="1">non-specific serine/threonine protein kinase</fullName>
        <ecNumber evidence="1">2.7.11.1</ecNumber>
    </recommendedName>
</protein>
<dbReference type="OrthoDB" id="2191713at2759"/>
<evidence type="ECO:0000256" key="3">
    <source>
        <dbReference type="ARBA" id="ARBA00022679"/>
    </source>
</evidence>
<dbReference type="InterPro" id="IPR008266">
    <property type="entry name" value="Tyr_kinase_AS"/>
</dbReference>
<evidence type="ECO:0000313" key="8">
    <source>
        <dbReference type="EMBL" id="RVD91676.1"/>
    </source>
</evidence>
<keyword evidence="9" id="KW-1185">Reference proteome</keyword>
<evidence type="ECO:0000259" key="7">
    <source>
        <dbReference type="PROSITE" id="PS50011"/>
    </source>
</evidence>
<dbReference type="EMBL" id="RCSS01000445">
    <property type="protein sequence ID" value="RVD91676.1"/>
    <property type="molecule type" value="Genomic_DNA"/>
</dbReference>
<dbReference type="InterPro" id="IPR011009">
    <property type="entry name" value="Kinase-like_dom_sf"/>
</dbReference>
<comment type="caution">
    <text evidence="8">The sequence shown here is derived from an EMBL/GenBank/DDBJ whole genome shotgun (WGS) entry which is preliminary data.</text>
</comment>
<dbReference type="PROSITE" id="PS00109">
    <property type="entry name" value="PROTEIN_KINASE_TYR"/>
    <property type="match status" value="1"/>
</dbReference>
<dbReference type="GO" id="GO:0004694">
    <property type="term" value="F:eukaryotic translation initiation factor 2alpha kinase activity"/>
    <property type="evidence" value="ECO:0007669"/>
    <property type="project" value="TreeGrafter"/>
</dbReference>
<reference evidence="8 9" key="1">
    <citation type="submission" date="2018-10" db="EMBL/GenBank/DDBJ databases">
        <title>Draft genome sequence of the microsporidian Tubulinosema ratisbonensis.</title>
        <authorList>
            <person name="Polonais V."/>
            <person name="Peyretaillade E."/>
            <person name="Niehus S."/>
            <person name="Wawrzyniak I."/>
            <person name="Franchet A."/>
            <person name="Gaspin C."/>
            <person name="Reichstadt M."/>
            <person name="Belser C."/>
            <person name="Labadie K."/>
            <person name="Delbac F."/>
            <person name="Ferrandon D."/>
        </authorList>
    </citation>
    <scope>NUCLEOTIDE SEQUENCE [LARGE SCALE GENOMIC DNA]</scope>
    <source>
        <strain evidence="8 9">Franzen</strain>
    </source>
</reference>
<keyword evidence="4" id="KW-0547">Nucleotide-binding</keyword>
<proteinExistence type="predicted"/>
<keyword evidence="5 8" id="KW-0418">Kinase</keyword>
<dbReference type="STRING" id="291195.A0A437AKV5"/>
<evidence type="ECO:0000256" key="6">
    <source>
        <dbReference type="ARBA" id="ARBA00022840"/>
    </source>
</evidence>
<feature type="domain" description="Protein kinase" evidence="7">
    <location>
        <begin position="11"/>
        <end position="377"/>
    </location>
</feature>
<dbReference type="Proteomes" id="UP000282876">
    <property type="component" value="Unassembled WGS sequence"/>
</dbReference>
<dbReference type="AlphaFoldDB" id="A0A437AKV5"/>
<dbReference type="PANTHER" id="PTHR11042:SF160">
    <property type="entry name" value="EUKARYOTIC TRANSLATION INITIATION FACTOR 2-ALPHA KINASE 1"/>
    <property type="match status" value="1"/>
</dbReference>
<accession>A0A437AKV5</accession>
<gene>
    <name evidence="8" type="ORF">TUBRATIS_18510</name>
</gene>
<keyword evidence="6" id="KW-0067">ATP-binding</keyword>
<evidence type="ECO:0000256" key="5">
    <source>
        <dbReference type="ARBA" id="ARBA00022777"/>
    </source>
</evidence>
<dbReference type="GO" id="GO:0005634">
    <property type="term" value="C:nucleus"/>
    <property type="evidence" value="ECO:0007669"/>
    <property type="project" value="TreeGrafter"/>
</dbReference>
<sequence length="377" mass="43510">MHKIKETLKSFEVIRKIGSGSSAKIYLLKNKETKGFCALREVKLKRKEDLKLSMNETKACGLKHKNIIEYEFLGVCTRPKELKYVLDKFEENSYSGGLGKETILKSGIKIEHSSSPLQIEKEVVKPKKKKNSKFFQEKQILSNLEKNTILSEKTNGKNVSAKPYYSYYLTSYYNFTLKDYVEFRNTQFFDNKHATCISFSSQPFDCLVPFTDNEGIEKLIPAEFLVHSFSSKNTLNKSFIHFLITNVIEGVEYLHSKGLVHTDISLSNIFIGNEKDYIPKLGDFGEIQSIETTDKKEDIYRLGILWFELLFPIKTTSEKFHILEKIKETNSLPSEFVNANKGEAKIIKICLRKNKKIGIKRLLKLIKTFEKESNLSE</sequence>
<dbReference type="InterPro" id="IPR000719">
    <property type="entry name" value="Prot_kinase_dom"/>
</dbReference>
<evidence type="ECO:0000313" key="9">
    <source>
        <dbReference type="Proteomes" id="UP000282876"/>
    </source>
</evidence>
<keyword evidence="3" id="KW-0808">Transferase</keyword>
<keyword evidence="2" id="KW-0723">Serine/threonine-protein kinase</keyword>
<dbReference type="VEuPathDB" id="MicrosporidiaDB:TUBRATIS_18510"/>
<dbReference type="Gene3D" id="3.30.200.20">
    <property type="entry name" value="Phosphorylase Kinase, domain 1"/>
    <property type="match status" value="1"/>
</dbReference>
<dbReference type="Pfam" id="PF00069">
    <property type="entry name" value="Pkinase"/>
    <property type="match status" value="1"/>
</dbReference>
<dbReference type="SUPFAM" id="SSF56112">
    <property type="entry name" value="Protein kinase-like (PK-like)"/>
    <property type="match status" value="1"/>
</dbReference>
<dbReference type="GO" id="GO:0005737">
    <property type="term" value="C:cytoplasm"/>
    <property type="evidence" value="ECO:0007669"/>
    <property type="project" value="TreeGrafter"/>
</dbReference>
<dbReference type="Gene3D" id="1.10.510.10">
    <property type="entry name" value="Transferase(Phosphotransferase) domain 1"/>
    <property type="match status" value="2"/>
</dbReference>
<dbReference type="EC" id="2.7.11.1" evidence="1"/>
<dbReference type="PANTHER" id="PTHR11042">
    <property type="entry name" value="EUKARYOTIC TRANSLATION INITIATION FACTOR 2-ALPHA KINASE EIF2-ALPHA KINASE -RELATED"/>
    <property type="match status" value="1"/>
</dbReference>
<evidence type="ECO:0000256" key="2">
    <source>
        <dbReference type="ARBA" id="ARBA00022527"/>
    </source>
</evidence>
<dbReference type="PROSITE" id="PS50011">
    <property type="entry name" value="PROTEIN_KINASE_DOM"/>
    <property type="match status" value="1"/>
</dbReference>